<dbReference type="Pfam" id="PF13646">
    <property type="entry name" value="HEAT_2"/>
    <property type="match status" value="3"/>
</dbReference>
<dbReference type="RefSeq" id="WP_264321100.1">
    <property type="nucleotide sequence ID" value="NZ_JADEXN010000126.1"/>
</dbReference>
<dbReference type="PANTHER" id="PTHR12697:SF5">
    <property type="entry name" value="DEOXYHYPUSINE HYDROXYLASE"/>
    <property type="match status" value="1"/>
</dbReference>
<keyword evidence="1" id="KW-0042">Antenna complex</keyword>
<dbReference type="AlphaFoldDB" id="A0A928VV19"/>
<dbReference type="InterPro" id="IPR027417">
    <property type="entry name" value="P-loop_NTPase"/>
</dbReference>
<evidence type="ECO:0000259" key="4">
    <source>
        <dbReference type="Pfam" id="PF22731"/>
    </source>
</evidence>
<gene>
    <name evidence="5" type="ORF">IQ235_08735</name>
</gene>
<evidence type="ECO:0000256" key="3">
    <source>
        <dbReference type="SAM" id="Phobius"/>
    </source>
</evidence>
<dbReference type="Gene3D" id="1.25.10.10">
    <property type="entry name" value="Leucine-rich Repeat Variant"/>
    <property type="match status" value="3"/>
</dbReference>
<dbReference type="Proteomes" id="UP000621799">
    <property type="component" value="Unassembled WGS sequence"/>
</dbReference>
<name>A0A928VV19_9CYAN</name>
<organism evidence="5 6">
    <name type="scientific">Zarconia navalis LEGE 11467</name>
    <dbReference type="NCBI Taxonomy" id="1828826"/>
    <lineage>
        <taxon>Bacteria</taxon>
        <taxon>Bacillati</taxon>
        <taxon>Cyanobacteriota</taxon>
        <taxon>Cyanophyceae</taxon>
        <taxon>Oscillatoriophycideae</taxon>
        <taxon>Oscillatoriales</taxon>
        <taxon>Oscillatoriales incertae sedis</taxon>
        <taxon>Zarconia</taxon>
        <taxon>Zarconia navalis</taxon>
    </lineage>
</organism>
<evidence type="ECO:0000313" key="6">
    <source>
        <dbReference type="Proteomes" id="UP000621799"/>
    </source>
</evidence>
<evidence type="ECO:0000313" key="5">
    <source>
        <dbReference type="EMBL" id="MBE9040864.1"/>
    </source>
</evidence>
<sequence length="783" mass="86750">MPTSPGTSRETRSLAGAVRTTWLWLPFICSLGYGSIFWWRPLWLLKLDDRLRSKGIPVPLAHHPHVLDAWVEIHQASVGRWFESEQSIVRASDYIPIPVTLDGKEIAELTPRDLQRIFARSGGFISIVGEGGAGKTALAAQMGRWASHADPQTRSSSHRMLPIWFDEKSEGDRSPIDEICDRLQGATAEAISPKLVESLLRRCRILLVSDGVSQIEESRQFSMMRVVTSRSLAAVEKFSTTCIELLPLRGYSLASFIESYLQELQKRHLFDDEEFFEICQHLCSFVGDRQITPLYAKLYTDCVIAHRERQTVDRKPENIPDLMLDYLDRRDGQCESPQHWPHSTLHRRVEALAWECLKQTYQPTFVAERDAIAALAQCNGGNEQRAKAFLEYLIQDLVLLERRPKTGKVGFICSPLAEYLAGLYIVDRYGEDEAAWREFLDTVKHREGNPGEIRDFLLAARDCAIVRQAKIDLPQWLPKRLGERAGLDPTLLRTAQLKHHIRELIAQLALPDTRLRQLAADRLGQMGARAGAAVSALMEALDDEDERVRIQSSVALGNIGVEAIPALVNAFKKDNKEVRSGAAFALERMGAVAIPGLVAALKLEDSDVLSGTVFALERMGTTAIPTLIEALKKGDNNVRVLAAIVLGRIGSPAVEALVEAFQTGNAAVRHHAANALGSMGAEASAAVPAFEAALLDRDKEVRSSAVFVLERIGAAAVTALQKALAHEDWLVRRNAADALGRIGTQAKATIPDLEKACGDRDRYVREAAVEALRLIQVPHREEA</sequence>
<dbReference type="GO" id="GO:0030089">
    <property type="term" value="C:phycobilisome"/>
    <property type="evidence" value="ECO:0007669"/>
    <property type="project" value="UniProtKB-KW"/>
</dbReference>
<keyword evidence="6" id="KW-1185">Reference proteome</keyword>
<evidence type="ECO:0000256" key="2">
    <source>
        <dbReference type="ARBA" id="ARBA00022738"/>
    </source>
</evidence>
<dbReference type="SMART" id="SM00567">
    <property type="entry name" value="EZ_HEAT"/>
    <property type="match status" value="8"/>
</dbReference>
<evidence type="ECO:0000256" key="1">
    <source>
        <dbReference type="ARBA" id="ARBA00022549"/>
    </source>
</evidence>
<dbReference type="SUPFAM" id="SSF52540">
    <property type="entry name" value="P-loop containing nucleoside triphosphate hydrolases"/>
    <property type="match status" value="1"/>
</dbReference>
<feature type="transmembrane region" description="Helical" evidence="3">
    <location>
        <begin position="21"/>
        <end position="39"/>
    </location>
</feature>
<dbReference type="InterPro" id="IPR004155">
    <property type="entry name" value="PBS_lyase_HEAT"/>
</dbReference>
<keyword evidence="2" id="KW-0605">Phycobilisome</keyword>
<reference evidence="5" key="1">
    <citation type="submission" date="2020-10" db="EMBL/GenBank/DDBJ databases">
        <authorList>
            <person name="Castelo-Branco R."/>
            <person name="Eusebio N."/>
            <person name="Adriana R."/>
            <person name="Vieira A."/>
            <person name="Brugerolle De Fraissinette N."/>
            <person name="Rezende De Castro R."/>
            <person name="Schneider M.P."/>
            <person name="Vasconcelos V."/>
            <person name="Leao P.N."/>
        </authorList>
    </citation>
    <scope>NUCLEOTIDE SEQUENCE</scope>
    <source>
        <strain evidence="5">LEGE 11467</strain>
    </source>
</reference>
<dbReference type="PANTHER" id="PTHR12697">
    <property type="entry name" value="PBS LYASE HEAT-LIKE PROTEIN"/>
    <property type="match status" value="1"/>
</dbReference>
<proteinExistence type="predicted"/>
<dbReference type="GO" id="GO:0016491">
    <property type="term" value="F:oxidoreductase activity"/>
    <property type="evidence" value="ECO:0007669"/>
    <property type="project" value="TreeGrafter"/>
</dbReference>
<dbReference type="SUPFAM" id="SSF48371">
    <property type="entry name" value="ARM repeat"/>
    <property type="match status" value="1"/>
</dbReference>
<keyword evidence="3" id="KW-0472">Membrane</keyword>
<keyword evidence="3" id="KW-0812">Transmembrane</keyword>
<accession>A0A928VV19</accession>
<comment type="caution">
    <text evidence="5">The sequence shown here is derived from an EMBL/GenBank/DDBJ whole genome shotgun (WGS) entry which is preliminary data.</text>
</comment>
<keyword evidence="3" id="KW-1133">Transmembrane helix</keyword>
<protein>
    <submittedName>
        <fullName evidence="5">HEAT repeat domain-containing protein</fullName>
    </submittedName>
</protein>
<dbReference type="EMBL" id="JADEXN010000126">
    <property type="protein sequence ID" value="MBE9040864.1"/>
    <property type="molecule type" value="Genomic_DNA"/>
</dbReference>
<dbReference type="Gene3D" id="3.40.50.300">
    <property type="entry name" value="P-loop containing nucleotide triphosphate hydrolases"/>
    <property type="match status" value="1"/>
</dbReference>
<dbReference type="InterPro" id="IPR011989">
    <property type="entry name" value="ARM-like"/>
</dbReference>
<dbReference type="InterPro" id="IPR054589">
    <property type="entry name" value="NCH4"/>
</dbReference>
<dbReference type="Pfam" id="PF22731">
    <property type="entry name" value="NCH4"/>
    <property type="match status" value="1"/>
</dbReference>
<dbReference type="InterPro" id="IPR016024">
    <property type="entry name" value="ARM-type_fold"/>
</dbReference>
<feature type="domain" description="NACHT C-terminal Helical" evidence="4">
    <location>
        <begin position="447"/>
        <end position="489"/>
    </location>
</feature>